<evidence type="ECO:0000313" key="3">
    <source>
        <dbReference type="Proteomes" id="UP000319267"/>
    </source>
</evidence>
<keyword evidence="1" id="KW-0472">Membrane</keyword>
<feature type="transmembrane region" description="Helical" evidence="1">
    <location>
        <begin position="6"/>
        <end position="27"/>
    </location>
</feature>
<name>A0A521BIZ9_9FLAO</name>
<evidence type="ECO:0000256" key="1">
    <source>
        <dbReference type="SAM" id="Phobius"/>
    </source>
</evidence>
<dbReference type="EMBL" id="FXTQ01000001">
    <property type="protein sequence ID" value="SMO47036.1"/>
    <property type="molecule type" value="Genomic_DNA"/>
</dbReference>
<dbReference type="AlphaFoldDB" id="A0A521BIZ9"/>
<reference evidence="2 3" key="1">
    <citation type="submission" date="2017-05" db="EMBL/GenBank/DDBJ databases">
        <authorList>
            <person name="Varghese N."/>
            <person name="Submissions S."/>
        </authorList>
    </citation>
    <scope>NUCLEOTIDE SEQUENCE [LARGE SCALE GENOMIC DNA]</scope>
    <source>
        <strain evidence="2 3">DSM 29982</strain>
    </source>
</reference>
<keyword evidence="1" id="KW-1133">Transmembrane helix</keyword>
<evidence type="ECO:0000313" key="2">
    <source>
        <dbReference type="EMBL" id="SMO47036.1"/>
    </source>
</evidence>
<organism evidence="2 3">
    <name type="scientific">Flavobacterium nitrogenifigens</name>
    <dbReference type="NCBI Taxonomy" id="1617283"/>
    <lineage>
        <taxon>Bacteria</taxon>
        <taxon>Pseudomonadati</taxon>
        <taxon>Bacteroidota</taxon>
        <taxon>Flavobacteriia</taxon>
        <taxon>Flavobacteriales</taxon>
        <taxon>Flavobacteriaceae</taxon>
        <taxon>Flavobacterium</taxon>
    </lineage>
</organism>
<keyword evidence="1" id="KW-0812">Transmembrane</keyword>
<proteinExistence type="predicted"/>
<dbReference type="OrthoDB" id="1232541at2"/>
<keyword evidence="3" id="KW-1185">Reference proteome</keyword>
<dbReference type="Proteomes" id="UP000319267">
    <property type="component" value="Unassembled WGS sequence"/>
</dbReference>
<sequence>MKNIKLDTINIILAIVLVALIILYFATRFKNKEQDKMFWNAEIHSTSENPTAKNSNTIQIIDATFYSNFNHSKSDIDSDSKRVTSVKSENSVLFKIWQKELLPDSLNIKYFSIDERKFYQLKTQLSYEKMKNLIKEKETVPILILEIQPLGKILLKIIPNEKQNREPILLERFIAKETEGNLDMLVYEESLGEKYNRYESIQNITDYADLLQNQYKWSVKIEMEEQDALKSVYAYSFTNEKIYSSEDANIAVSRNIPQIFYIYWINKKEYNIQYELSPFEILNAFRKLNESASSGDIILTFKVHKNSNAECKISRNGIVIPLKDKYPSKPY</sequence>
<accession>A0A521BIZ9</accession>
<protein>
    <submittedName>
        <fullName evidence="2">Uncharacterized protein</fullName>
    </submittedName>
</protein>
<gene>
    <name evidence="2" type="ORF">SAMN06265220_1011040</name>
</gene>
<dbReference type="RefSeq" id="WP_111378195.1">
    <property type="nucleotide sequence ID" value="NZ_CP043612.1"/>
</dbReference>